<accession>A0A4R0JG12</accession>
<evidence type="ECO:0000313" key="2">
    <source>
        <dbReference type="EMBL" id="TCC45097.1"/>
    </source>
</evidence>
<proteinExistence type="predicted"/>
<sequence>MHKAAYSRLVSGTPPVGSRDVEAWLSTACPRLHCVCQTSGMAEQQLDGGIANAGQVVRVGPHVLRPSSPHSGSIHAFLRAVRDAGFEGTPIPVGIEEDGRERLVFIEGEVPVSPYPDWSQSGTALASVARLLRGLHDAAREFDPQGLSWNDGLADPAGGTLVCHNDVELSNVVFRDGIAVALLDFEFAAPGRPVYDLAQLARLCVPIEDDFDQDRIGWMPADRPARLRLIADAYGLDRDGRAELLSAINDALARIEAAARCSIDAGGPNTVAMMNRRGGIEKFDRRRRWWTTHHDQFAAALL</sequence>
<keyword evidence="3" id="KW-1185">Reference proteome</keyword>
<evidence type="ECO:0000313" key="3">
    <source>
        <dbReference type="Proteomes" id="UP000293342"/>
    </source>
</evidence>
<evidence type="ECO:0000259" key="1">
    <source>
        <dbReference type="Pfam" id="PF01636"/>
    </source>
</evidence>
<dbReference type="InterPro" id="IPR002575">
    <property type="entry name" value="Aminoglycoside_PTrfase"/>
</dbReference>
<reference evidence="2 3" key="1">
    <citation type="submission" date="2019-02" db="EMBL/GenBank/DDBJ databases">
        <title>Kribbella capetownensis sp. nov. and Kribbella speibonae sp. nov., isolated from soil.</title>
        <authorList>
            <person name="Curtis S.M."/>
            <person name="Norton I."/>
            <person name="Everest G.J."/>
            <person name="Meyers P.R."/>
        </authorList>
    </citation>
    <scope>NUCLEOTIDE SEQUENCE [LARGE SCALE GENOMIC DNA]</scope>
    <source>
        <strain evidence="2 3">YM53</strain>
    </source>
</reference>
<dbReference type="GO" id="GO:0016740">
    <property type="term" value="F:transferase activity"/>
    <property type="evidence" value="ECO:0007669"/>
    <property type="project" value="UniProtKB-KW"/>
</dbReference>
<comment type="caution">
    <text evidence="2">The sequence shown here is derived from an EMBL/GenBank/DDBJ whole genome shotgun (WGS) entry which is preliminary data.</text>
</comment>
<keyword evidence="2" id="KW-0808">Transferase</keyword>
<dbReference type="SUPFAM" id="SSF56112">
    <property type="entry name" value="Protein kinase-like (PK-like)"/>
    <property type="match status" value="1"/>
</dbReference>
<dbReference type="Pfam" id="PF01636">
    <property type="entry name" value="APH"/>
    <property type="match status" value="1"/>
</dbReference>
<dbReference type="AlphaFoldDB" id="A0A4R0JG12"/>
<dbReference type="Gene3D" id="3.90.1200.10">
    <property type="match status" value="1"/>
</dbReference>
<protein>
    <submittedName>
        <fullName evidence="2">Aminoglycoside phosphotransferase family protein</fullName>
    </submittedName>
</protein>
<feature type="domain" description="Aminoglycoside phosphotransferase" evidence="1">
    <location>
        <begin position="157"/>
        <end position="215"/>
    </location>
</feature>
<dbReference type="Proteomes" id="UP000293342">
    <property type="component" value="Unassembled WGS sequence"/>
</dbReference>
<gene>
    <name evidence="2" type="ORF">E0H75_31795</name>
</gene>
<name>A0A4R0JG12_9ACTN</name>
<organism evidence="2 3">
    <name type="scientific">Kribbella capetownensis</name>
    <dbReference type="NCBI Taxonomy" id="1572659"/>
    <lineage>
        <taxon>Bacteria</taxon>
        <taxon>Bacillati</taxon>
        <taxon>Actinomycetota</taxon>
        <taxon>Actinomycetes</taxon>
        <taxon>Propionibacteriales</taxon>
        <taxon>Kribbellaceae</taxon>
        <taxon>Kribbella</taxon>
    </lineage>
</organism>
<dbReference type="InterPro" id="IPR011009">
    <property type="entry name" value="Kinase-like_dom_sf"/>
</dbReference>
<dbReference type="OrthoDB" id="236897at2"/>
<dbReference type="EMBL" id="SJKD01000008">
    <property type="protein sequence ID" value="TCC45097.1"/>
    <property type="molecule type" value="Genomic_DNA"/>
</dbReference>